<feature type="transmembrane region" description="Helical" evidence="6">
    <location>
        <begin position="172"/>
        <end position="192"/>
    </location>
</feature>
<evidence type="ECO:0000259" key="7">
    <source>
        <dbReference type="PROSITE" id="PS50850"/>
    </source>
</evidence>
<dbReference type="EMBL" id="CAFAAX010000086">
    <property type="protein sequence ID" value="CAB4816874.1"/>
    <property type="molecule type" value="Genomic_DNA"/>
</dbReference>
<protein>
    <submittedName>
        <fullName evidence="8">Unannotated protein</fullName>
    </submittedName>
</protein>
<accession>A0A6J6Z8C2</accession>
<keyword evidence="2" id="KW-1003">Cell membrane</keyword>
<proteinExistence type="predicted"/>
<gene>
    <name evidence="8" type="ORF">UFOPK3119_00711</name>
</gene>
<keyword evidence="5 6" id="KW-0472">Membrane</keyword>
<evidence type="ECO:0000256" key="4">
    <source>
        <dbReference type="ARBA" id="ARBA00022989"/>
    </source>
</evidence>
<feature type="transmembrane region" description="Helical" evidence="6">
    <location>
        <begin position="21"/>
        <end position="44"/>
    </location>
</feature>
<feature type="transmembrane region" description="Helical" evidence="6">
    <location>
        <begin position="145"/>
        <end position="166"/>
    </location>
</feature>
<keyword evidence="4 6" id="KW-1133">Transmembrane helix</keyword>
<evidence type="ECO:0000256" key="5">
    <source>
        <dbReference type="ARBA" id="ARBA00023136"/>
    </source>
</evidence>
<evidence type="ECO:0000256" key="6">
    <source>
        <dbReference type="SAM" id="Phobius"/>
    </source>
</evidence>
<reference evidence="8" key="1">
    <citation type="submission" date="2020-05" db="EMBL/GenBank/DDBJ databases">
        <authorList>
            <person name="Chiriac C."/>
            <person name="Salcher M."/>
            <person name="Ghai R."/>
            <person name="Kavagutti S V."/>
        </authorList>
    </citation>
    <scope>NUCLEOTIDE SEQUENCE</scope>
</reference>
<dbReference type="InterPro" id="IPR036259">
    <property type="entry name" value="MFS_trans_sf"/>
</dbReference>
<evidence type="ECO:0000256" key="1">
    <source>
        <dbReference type="ARBA" id="ARBA00004651"/>
    </source>
</evidence>
<comment type="subcellular location">
    <subcellularLocation>
        <location evidence="1">Cell membrane</location>
        <topology evidence="1">Multi-pass membrane protein</topology>
    </subcellularLocation>
</comment>
<organism evidence="8">
    <name type="scientific">freshwater metagenome</name>
    <dbReference type="NCBI Taxonomy" id="449393"/>
    <lineage>
        <taxon>unclassified sequences</taxon>
        <taxon>metagenomes</taxon>
        <taxon>ecological metagenomes</taxon>
    </lineage>
</organism>
<feature type="transmembrane region" description="Helical" evidence="6">
    <location>
        <begin position="106"/>
        <end position="124"/>
    </location>
</feature>
<dbReference type="PANTHER" id="PTHR23513:SF11">
    <property type="entry name" value="STAPHYLOFERRIN A TRANSPORTER"/>
    <property type="match status" value="1"/>
</dbReference>
<evidence type="ECO:0000256" key="2">
    <source>
        <dbReference type="ARBA" id="ARBA00022475"/>
    </source>
</evidence>
<dbReference type="InterPro" id="IPR011701">
    <property type="entry name" value="MFS"/>
</dbReference>
<name>A0A6J6Z8C2_9ZZZZ</name>
<dbReference type="InterPro" id="IPR020846">
    <property type="entry name" value="MFS_dom"/>
</dbReference>
<feature type="transmembrane region" description="Helical" evidence="6">
    <location>
        <begin position="80"/>
        <end position="100"/>
    </location>
</feature>
<feature type="transmembrane region" description="Helical" evidence="6">
    <location>
        <begin position="220"/>
        <end position="236"/>
    </location>
</feature>
<feature type="transmembrane region" description="Helical" evidence="6">
    <location>
        <begin position="256"/>
        <end position="277"/>
    </location>
</feature>
<dbReference type="Gene3D" id="1.20.1250.20">
    <property type="entry name" value="MFS general substrate transporter like domains"/>
    <property type="match status" value="1"/>
</dbReference>
<dbReference type="GO" id="GO:0022857">
    <property type="term" value="F:transmembrane transporter activity"/>
    <property type="evidence" value="ECO:0007669"/>
    <property type="project" value="InterPro"/>
</dbReference>
<sequence>MRGQLKDLHSHSGFTALAISRFISNVGNGISPVALAFGVLALPGATGKDLSIVMAARMFPMIALMLFGGVIGDRFKRNRIVGGADIIGSTFATVSAVSLIVNHSSVFLLALMGALFGILNALWWPAMSGVLPEILPKDKLQHGNAVVSMTTNIGYVAGALLGGVMVTAFGSGWALLVDAISFFIAGIIVWNLDLPTIIRENKNTVFHDLKTGWKEFSSRSWVVTIVVAFAVINVAYEALLQVLGPLNFAKLDNGPQFWSFNLAALTIGMLTGSVISLKVHFGRPLLFAMLIISATAIWDFSLALKTPLWISLICAFLAGIAIDIFMVIWNTSLQSHIPEESYSRVVAYDAFGSFGLSPLGIAAAGPLAQFFGVSTMIYVTGTMALVAALASLLVKSVRDLKPVTSA</sequence>
<feature type="domain" description="Major facilitator superfamily (MFS) profile" evidence="7">
    <location>
        <begin position="13"/>
        <end position="399"/>
    </location>
</feature>
<evidence type="ECO:0000256" key="3">
    <source>
        <dbReference type="ARBA" id="ARBA00022692"/>
    </source>
</evidence>
<keyword evidence="3 6" id="KW-0812">Transmembrane</keyword>
<dbReference type="AlphaFoldDB" id="A0A6J6Z8C2"/>
<feature type="transmembrane region" description="Helical" evidence="6">
    <location>
        <begin position="345"/>
        <end position="364"/>
    </location>
</feature>
<feature type="transmembrane region" description="Helical" evidence="6">
    <location>
        <begin position="370"/>
        <end position="394"/>
    </location>
</feature>
<dbReference type="Pfam" id="PF07690">
    <property type="entry name" value="MFS_1"/>
    <property type="match status" value="1"/>
</dbReference>
<dbReference type="PANTHER" id="PTHR23513">
    <property type="entry name" value="INTEGRAL MEMBRANE EFFLUX PROTEIN-RELATED"/>
    <property type="match status" value="1"/>
</dbReference>
<evidence type="ECO:0000313" key="8">
    <source>
        <dbReference type="EMBL" id="CAB4816874.1"/>
    </source>
</evidence>
<dbReference type="PROSITE" id="PS50850">
    <property type="entry name" value="MFS"/>
    <property type="match status" value="1"/>
</dbReference>
<feature type="transmembrane region" description="Helical" evidence="6">
    <location>
        <begin position="284"/>
        <end position="303"/>
    </location>
</feature>
<feature type="transmembrane region" description="Helical" evidence="6">
    <location>
        <begin position="309"/>
        <end position="333"/>
    </location>
</feature>
<dbReference type="CDD" id="cd06173">
    <property type="entry name" value="MFS_MefA_like"/>
    <property type="match status" value="1"/>
</dbReference>
<feature type="transmembrane region" description="Helical" evidence="6">
    <location>
        <begin position="50"/>
        <end position="68"/>
    </location>
</feature>
<dbReference type="SUPFAM" id="SSF103473">
    <property type="entry name" value="MFS general substrate transporter"/>
    <property type="match status" value="1"/>
</dbReference>
<dbReference type="GO" id="GO:0005886">
    <property type="term" value="C:plasma membrane"/>
    <property type="evidence" value="ECO:0007669"/>
    <property type="project" value="UniProtKB-SubCell"/>
</dbReference>